<dbReference type="Proteomes" id="UP000215914">
    <property type="component" value="Unassembled WGS sequence"/>
</dbReference>
<protein>
    <submittedName>
        <fullName evidence="1">Uncharacterized protein</fullName>
    </submittedName>
</protein>
<reference evidence="1" key="2">
    <citation type="submission" date="2020-06" db="EMBL/GenBank/DDBJ databases">
        <title>Helianthus annuus Genome sequencing and assembly Release 2.</title>
        <authorList>
            <person name="Gouzy J."/>
            <person name="Langlade N."/>
            <person name="Munos S."/>
        </authorList>
    </citation>
    <scope>NUCLEOTIDE SEQUENCE</scope>
    <source>
        <tissue evidence="1">Leaves</tissue>
    </source>
</reference>
<sequence>MASDFTSDFTRSTDFTDDFTSQIDGFHRHYFTTSTDFTDDFTSQICYNTCLLNRMMMAAASSRVSAATCH</sequence>
<organism evidence="1 2">
    <name type="scientific">Helianthus annuus</name>
    <name type="common">Common sunflower</name>
    <dbReference type="NCBI Taxonomy" id="4232"/>
    <lineage>
        <taxon>Eukaryota</taxon>
        <taxon>Viridiplantae</taxon>
        <taxon>Streptophyta</taxon>
        <taxon>Embryophyta</taxon>
        <taxon>Tracheophyta</taxon>
        <taxon>Spermatophyta</taxon>
        <taxon>Magnoliopsida</taxon>
        <taxon>eudicotyledons</taxon>
        <taxon>Gunneridae</taxon>
        <taxon>Pentapetalae</taxon>
        <taxon>asterids</taxon>
        <taxon>campanulids</taxon>
        <taxon>Asterales</taxon>
        <taxon>Asteraceae</taxon>
        <taxon>Asteroideae</taxon>
        <taxon>Heliantheae alliance</taxon>
        <taxon>Heliantheae</taxon>
        <taxon>Helianthus</taxon>
    </lineage>
</organism>
<name>A0A9K3IHN4_HELAN</name>
<evidence type="ECO:0000313" key="1">
    <source>
        <dbReference type="EMBL" id="KAF5797073.1"/>
    </source>
</evidence>
<gene>
    <name evidence="1" type="ORF">HanXRQr2_Chr08g0359351</name>
</gene>
<dbReference type="EMBL" id="MNCJ02000323">
    <property type="protein sequence ID" value="KAF5797073.1"/>
    <property type="molecule type" value="Genomic_DNA"/>
</dbReference>
<evidence type="ECO:0000313" key="2">
    <source>
        <dbReference type="Proteomes" id="UP000215914"/>
    </source>
</evidence>
<accession>A0A9K3IHN4</accession>
<comment type="caution">
    <text evidence="1">The sequence shown here is derived from an EMBL/GenBank/DDBJ whole genome shotgun (WGS) entry which is preliminary data.</text>
</comment>
<keyword evidence="2" id="KW-1185">Reference proteome</keyword>
<dbReference type="AlphaFoldDB" id="A0A9K3IHN4"/>
<proteinExistence type="predicted"/>
<dbReference type="Gramene" id="mRNA:HanXRQr2_Chr08g0359351">
    <property type="protein sequence ID" value="mRNA:HanXRQr2_Chr08g0359351"/>
    <property type="gene ID" value="HanXRQr2_Chr08g0359351"/>
</dbReference>
<reference evidence="1" key="1">
    <citation type="journal article" date="2017" name="Nature">
        <title>The sunflower genome provides insights into oil metabolism, flowering and Asterid evolution.</title>
        <authorList>
            <person name="Badouin H."/>
            <person name="Gouzy J."/>
            <person name="Grassa C.J."/>
            <person name="Murat F."/>
            <person name="Staton S.E."/>
            <person name="Cottret L."/>
            <person name="Lelandais-Briere C."/>
            <person name="Owens G.L."/>
            <person name="Carrere S."/>
            <person name="Mayjonade B."/>
            <person name="Legrand L."/>
            <person name="Gill N."/>
            <person name="Kane N.C."/>
            <person name="Bowers J.E."/>
            <person name="Hubner S."/>
            <person name="Bellec A."/>
            <person name="Berard A."/>
            <person name="Berges H."/>
            <person name="Blanchet N."/>
            <person name="Boniface M.C."/>
            <person name="Brunel D."/>
            <person name="Catrice O."/>
            <person name="Chaidir N."/>
            <person name="Claudel C."/>
            <person name="Donnadieu C."/>
            <person name="Faraut T."/>
            <person name="Fievet G."/>
            <person name="Helmstetter N."/>
            <person name="King M."/>
            <person name="Knapp S.J."/>
            <person name="Lai Z."/>
            <person name="Le Paslier M.C."/>
            <person name="Lippi Y."/>
            <person name="Lorenzon L."/>
            <person name="Mandel J.R."/>
            <person name="Marage G."/>
            <person name="Marchand G."/>
            <person name="Marquand E."/>
            <person name="Bret-Mestries E."/>
            <person name="Morien E."/>
            <person name="Nambeesan S."/>
            <person name="Nguyen T."/>
            <person name="Pegot-Espagnet P."/>
            <person name="Pouilly N."/>
            <person name="Raftis F."/>
            <person name="Sallet E."/>
            <person name="Schiex T."/>
            <person name="Thomas J."/>
            <person name="Vandecasteele C."/>
            <person name="Vares D."/>
            <person name="Vear F."/>
            <person name="Vautrin S."/>
            <person name="Crespi M."/>
            <person name="Mangin B."/>
            <person name="Burke J.M."/>
            <person name="Salse J."/>
            <person name="Munos S."/>
            <person name="Vincourt P."/>
            <person name="Rieseberg L.H."/>
            <person name="Langlade N.B."/>
        </authorList>
    </citation>
    <scope>NUCLEOTIDE SEQUENCE</scope>
    <source>
        <tissue evidence="1">Leaves</tissue>
    </source>
</reference>